<evidence type="ECO:0000313" key="14">
    <source>
        <dbReference type="Proteomes" id="UP000039324"/>
    </source>
</evidence>
<dbReference type="STRING" id="37360.A0A0G4IPX2"/>
<reference evidence="12 14" key="1">
    <citation type="submission" date="2015-02" db="EMBL/GenBank/DDBJ databases">
        <authorList>
            <person name="Chooi Y.-H."/>
        </authorList>
    </citation>
    <scope>NUCLEOTIDE SEQUENCE [LARGE SCALE GENOMIC DNA]</scope>
    <source>
        <strain evidence="12">E3</strain>
    </source>
</reference>
<dbReference type="SUPFAM" id="SSF57667">
    <property type="entry name" value="beta-beta-alpha zinc fingers"/>
    <property type="match status" value="2"/>
</dbReference>
<accession>A0A0G4IPX2</accession>
<gene>
    <name evidence="12" type="ORF">PBRA_000753</name>
    <name evidence="13" type="ORF">PLBR_LOCUS4933</name>
</gene>
<dbReference type="GO" id="GO:0008270">
    <property type="term" value="F:zinc ion binding"/>
    <property type="evidence" value="ECO:0007669"/>
    <property type="project" value="UniProtKB-KW"/>
</dbReference>
<dbReference type="OrthoDB" id="10027876at2759"/>
<reference evidence="13 15" key="2">
    <citation type="submission" date="2018-03" db="EMBL/GenBank/DDBJ databases">
        <authorList>
            <person name="Fogelqvist J."/>
        </authorList>
    </citation>
    <scope>NUCLEOTIDE SEQUENCE [LARGE SCALE GENOMIC DNA]</scope>
</reference>
<dbReference type="Pfam" id="PF00096">
    <property type="entry name" value="zf-C2H2"/>
    <property type="match status" value="1"/>
</dbReference>
<evidence type="ECO:0000256" key="6">
    <source>
        <dbReference type="ARBA" id="ARBA00023015"/>
    </source>
</evidence>
<dbReference type="SMART" id="SM00355">
    <property type="entry name" value="ZnF_C2H2"/>
    <property type="match status" value="3"/>
</dbReference>
<feature type="domain" description="C2H2-type" evidence="11">
    <location>
        <begin position="18"/>
        <end position="45"/>
    </location>
</feature>
<dbReference type="InterPro" id="IPR036236">
    <property type="entry name" value="Znf_C2H2_sf"/>
</dbReference>
<evidence type="ECO:0000256" key="10">
    <source>
        <dbReference type="PROSITE-ProRule" id="PRU00042"/>
    </source>
</evidence>
<keyword evidence="13" id="KW-0496">Mitochondrion</keyword>
<evidence type="ECO:0000256" key="7">
    <source>
        <dbReference type="ARBA" id="ARBA00023125"/>
    </source>
</evidence>
<keyword evidence="2" id="KW-0479">Metal-binding</keyword>
<protein>
    <recommendedName>
        <fullName evidence="11">C2H2-type domain-containing protein</fullName>
    </recommendedName>
</protein>
<keyword evidence="8" id="KW-0804">Transcription</keyword>
<evidence type="ECO:0000256" key="8">
    <source>
        <dbReference type="ARBA" id="ARBA00023163"/>
    </source>
</evidence>
<dbReference type="GO" id="GO:0005634">
    <property type="term" value="C:nucleus"/>
    <property type="evidence" value="ECO:0007669"/>
    <property type="project" value="UniProtKB-SubCell"/>
</dbReference>
<evidence type="ECO:0000256" key="1">
    <source>
        <dbReference type="ARBA" id="ARBA00004123"/>
    </source>
</evidence>
<evidence type="ECO:0000259" key="11">
    <source>
        <dbReference type="PROSITE" id="PS50157"/>
    </source>
</evidence>
<evidence type="ECO:0000256" key="2">
    <source>
        <dbReference type="ARBA" id="ARBA00022723"/>
    </source>
</evidence>
<dbReference type="FunFam" id="3.30.160.60:FF:000275">
    <property type="entry name" value="zinc finger protein 90 homolog"/>
    <property type="match status" value="1"/>
</dbReference>
<dbReference type="PANTHER" id="PTHR23235:SF178">
    <property type="entry name" value="C2H2-TYPE DOMAIN-CONTAINING PROTEIN-RELATED"/>
    <property type="match status" value="1"/>
</dbReference>
<dbReference type="AlphaFoldDB" id="A0A0G4IPX2"/>
<proteinExistence type="predicted"/>
<comment type="subcellular location">
    <subcellularLocation>
        <location evidence="1">Nucleus</location>
    </subcellularLocation>
</comment>
<dbReference type="EMBL" id="CDSF01000079">
    <property type="protein sequence ID" value="CEO97408.1"/>
    <property type="molecule type" value="Genomic_DNA"/>
</dbReference>
<keyword evidence="14" id="KW-1185">Reference proteome</keyword>
<dbReference type="Proteomes" id="UP000290189">
    <property type="component" value="Unassembled WGS sequence"/>
</dbReference>
<keyword evidence="7" id="KW-0238">DNA-binding</keyword>
<geneLocation type="mitochondrion" evidence="13"/>
<feature type="domain" description="C2H2-type" evidence="11">
    <location>
        <begin position="74"/>
        <end position="101"/>
    </location>
</feature>
<dbReference type="PANTHER" id="PTHR23235">
    <property type="entry name" value="KRUEPPEL-LIKE TRANSCRIPTION FACTOR"/>
    <property type="match status" value="1"/>
</dbReference>
<keyword evidence="5" id="KW-0862">Zinc</keyword>
<keyword evidence="6" id="KW-0805">Transcription regulation</keyword>
<feature type="domain" description="C2H2-type" evidence="11">
    <location>
        <begin position="46"/>
        <end position="73"/>
    </location>
</feature>
<keyword evidence="4 10" id="KW-0863">Zinc-finger</keyword>
<dbReference type="Pfam" id="PF13912">
    <property type="entry name" value="zf-C2H2_6"/>
    <property type="match status" value="1"/>
</dbReference>
<organism evidence="12 14">
    <name type="scientific">Plasmodiophora brassicae</name>
    <name type="common">Clubroot disease agent</name>
    <dbReference type="NCBI Taxonomy" id="37360"/>
    <lineage>
        <taxon>Eukaryota</taxon>
        <taxon>Sar</taxon>
        <taxon>Rhizaria</taxon>
        <taxon>Endomyxa</taxon>
        <taxon>Phytomyxea</taxon>
        <taxon>Plasmodiophorida</taxon>
        <taxon>Plasmodiophoridae</taxon>
        <taxon>Plasmodiophora</taxon>
    </lineage>
</organism>
<dbReference type="EMBL" id="OVEO01000008">
    <property type="protein sequence ID" value="SPQ97718.1"/>
    <property type="molecule type" value="Genomic_DNA"/>
</dbReference>
<evidence type="ECO:0000313" key="15">
    <source>
        <dbReference type="Proteomes" id="UP000290189"/>
    </source>
</evidence>
<dbReference type="PROSITE" id="PS00028">
    <property type="entry name" value="ZINC_FINGER_C2H2_1"/>
    <property type="match status" value="3"/>
</dbReference>
<sequence>MPTNGGEGGDVTKPEKQFKCTLCSKRFYWAGSLTRHNRIHTGEKPFTCLVCHKRFTQSGTLNRHIRTHSEKDPFLCKHCPRRFPSYAVLSMHLAEHRKNNTAQVLYHGPHDLPDGESPPVVVVPEKKAMGVVAVFPDEPIEDMVVNMTVMNDADLRFCGHLDAVLPTAKSGGGEHAPLSFAFDSQLASKLEEVVNLDLDDMSAAVQPVVPSAAEHSKMMMLASASRSMGAYTGPAVEENTHDPMLAIIANVAFETTAEGYTAHV</sequence>
<keyword evidence="3" id="KW-0677">Repeat</keyword>
<dbReference type="Proteomes" id="UP000039324">
    <property type="component" value="Unassembled WGS sequence"/>
</dbReference>
<dbReference type="Gene3D" id="3.30.160.60">
    <property type="entry name" value="Classic Zinc Finger"/>
    <property type="match status" value="2"/>
</dbReference>
<evidence type="ECO:0000256" key="3">
    <source>
        <dbReference type="ARBA" id="ARBA00022737"/>
    </source>
</evidence>
<evidence type="ECO:0000256" key="4">
    <source>
        <dbReference type="ARBA" id="ARBA00022771"/>
    </source>
</evidence>
<dbReference type="GO" id="GO:0000981">
    <property type="term" value="F:DNA-binding transcription factor activity, RNA polymerase II-specific"/>
    <property type="evidence" value="ECO:0007669"/>
    <property type="project" value="TreeGrafter"/>
</dbReference>
<evidence type="ECO:0000313" key="12">
    <source>
        <dbReference type="EMBL" id="CEO97408.1"/>
    </source>
</evidence>
<dbReference type="PROSITE" id="PS50157">
    <property type="entry name" value="ZINC_FINGER_C2H2_2"/>
    <property type="match status" value="3"/>
</dbReference>
<name>A0A0G4IPX2_PLABS</name>
<dbReference type="FunFam" id="3.30.160.60:FF:001289">
    <property type="entry name" value="Zinc finger protein 574"/>
    <property type="match status" value="1"/>
</dbReference>
<keyword evidence="9" id="KW-0539">Nucleus</keyword>
<dbReference type="InterPro" id="IPR013087">
    <property type="entry name" value="Znf_C2H2_type"/>
</dbReference>
<dbReference type="GO" id="GO:0000978">
    <property type="term" value="F:RNA polymerase II cis-regulatory region sequence-specific DNA binding"/>
    <property type="evidence" value="ECO:0007669"/>
    <property type="project" value="TreeGrafter"/>
</dbReference>
<evidence type="ECO:0000256" key="9">
    <source>
        <dbReference type="ARBA" id="ARBA00023242"/>
    </source>
</evidence>
<evidence type="ECO:0000313" key="13">
    <source>
        <dbReference type="EMBL" id="SPQ97718.1"/>
    </source>
</evidence>
<evidence type="ECO:0000256" key="5">
    <source>
        <dbReference type="ARBA" id="ARBA00022833"/>
    </source>
</evidence>